<organism evidence="1 2">
    <name type="scientific">Fulvivirga kasyanovii</name>
    <dbReference type="NCBI Taxonomy" id="396812"/>
    <lineage>
        <taxon>Bacteria</taxon>
        <taxon>Pseudomonadati</taxon>
        <taxon>Bacteroidota</taxon>
        <taxon>Cytophagia</taxon>
        <taxon>Cytophagales</taxon>
        <taxon>Fulvivirgaceae</taxon>
        <taxon>Fulvivirga</taxon>
    </lineage>
</organism>
<evidence type="ECO:0000313" key="2">
    <source>
        <dbReference type="Proteomes" id="UP000798808"/>
    </source>
</evidence>
<sequence length="112" mass="13178">MMSLQENKSKSWYKVLDLDGNSIDTRNELWELPTREGKTEWMHFGGQIGTWLTSNPKDFCTSDNRVFVAEFKNTPIVERPGIIWVSHVRLVREATNLELKQFEIYRAFQQVV</sequence>
<reference evidence="1 2" key="1">
    <citation type="submission" date="2019-02" db="EMBL/GenBank/DDBJ databases">
        <authorList>
            <person name="Goldberg S.R."/>
            <person name="Haltli B.A."/>
            <person name="Correa H."/>
            <person name="Russell K.G."/>
        </authorList>
    </citation>
    <scope>NUCLEOTIDE SEQUENCE [LARGE SCALE GENOMIC DNA]</scope>
    <source>
        <strain evidence="1 2">JCM 16186</strain>
    </source>
</reference>
<dbReference type="RefSeq" id="WP_155172137.1">
    <property type="nucleotide sequence ID" value="NZ_BAAAFL010000012.1"/>
</dbReference>
<gene>
    <name evidence="1" type="ORF">E1163_12425</name>
</gene>
<proteinExistence type="predicted"/>
<keyword evidence="2" id="KW-1185">Reference proteome</keyword>
<name>A0ABW9RP15_9BACT</name>
<accession>A0ABW9RP15</accession>
<comment type="caution">
    <text evidence="1">The sequence shown here is derived from an EMBL/GenBank/DDBJ whole genome shotgun (WGS) entry which is preliminary data.</text>
</comment>
<dbReference type="Proteomes" id="UP000798808">
    <property type="component" value="Unassembled WGS sequence"/>
</dbReference>
<dbReference type="EMBL" id="SMLW01000537">
    <property type="protein sequence ID" value="MTI25753.1"/>
    <property type="molecule type" value="Genomic_DNA"/>
</dbReference>
<protein>
    <submittedName>
        <fullName evidence="1">Uncharacterized protein</fullName>
    </submittedName>
</protein>
<evidence type="ECO:0000313" key="1">
    <source>
        <dbReference type="EMBL" id="MTI25753.1"/>
    </source>
</evidence>